<dbReference type="EMBL" id="JADFUA010000018">
    <property type="protein sequence ID" value="MBE9611004.1"/>
    <property type="molecule type" value="Genomic_DNA"/>
</dbReference>
<feature type="binding site" evidence="11 12">
    <location>
        <position position="607"/>
    </location>
    <ligand>
        <name>L-homocysteine</name>
        <dbReference type="ChEBI" id="CHEBI:58199"/>
    </ligand>
</feature>
<dbReference type="PANTHER" id="PTHR30519">
    <property type="entry name" value="5-METHYLTETRAHYDROPTEROYLTRIGLUTAMATE--HOMOCYSTEINE METHYLTRANSFERASE"/>
    <property type="match status" value="1"/>
</dbReference>
<evidence type="ECO:0000256" key="4">
    <source>
        <dbReference type="ARBA" id="ARBA00022603"/>
    </source>
</evidence>
<feature type="binding site" evidence="13">
    <location>
        <position position="734"/>
    </location>
    <ligand>
        <name>Zn(2+)</name>
        <dbReference type="ChEBI" id="CHEBI:29105"/>
        <label>1</label>
        <note>catalytic</note>
    </ligand>
</feature>
<comment type="function">
    <text evidence="1 11">Catalyzes the transfer of a methyl group from 5-methyltetrahydrofolate to homocysteine resulting in methionine formation.</text>
</comment>
<feature type="binding site" evidence="13">
    <location>
        <position position="649"/>
    </location>
    <ligand>
        <name>Zn(2+)</name>
        <dbReference type="ChEBI" id="CHEBI:29105"/>
        <label>1</label>
        <note>catalytic</note>
    </ligand>
</feature>
<dbReference type="EC" id="2.1.1.14" evidence="11"/>
<comment type="cofactor">
    <cofactor evidence="13">
        <name>Zn(2+)</name>
        <dbReference type="ChEBI" id="CHEBI:29105"/>
    </cofactor>
    <text evidence="13">Binds 2 Zn(2+) ions per subunit.</text>
</comment>
<name>A0A8J7KH20_9NEIS</name>
<protein>
    <recommendedName>
        <fullName evidence="11">5-methyltetrahydropteroyltriglutamate--homocysteine methyltransferase</fullName>
        <ecNumber evidence="11">2.1.1.14</ecNumber>
    </recommendedName>
    <alternativeName>
        <fullName evidence="11">Cobalamin-independent methionine synthase</fullName>
    </alternativeName>
    <alternativeName>
        <fullName evidence="11">Methionine synthase, vitamin-B12 independent isozyme</fullName>
    </alternativeName>
</protein>
<feature type="binding site" evidence="11 12">
    <location>
        <begin position="523"/>
        <end position="524"/>
    </location>
    <ligand>
        <name>5-methyltetrahydropteroyltri-L-glutamate</name>
        <dbReference type="ChEBI" id="CHEBI:58207"/>
    </ligand>
</feature>
<keyword evidence="18" id="KW-1185">Reference proteome</keyword>
<feature type="binding site" evidence="12">
    <location>
        <position position="28"/>
    </location>
    <ligand>
        <name>5-methyltetrahydropteroyltri-L-glutamate</name>
        <dbReference type="ChEBI" id="CHEBI:58207"/>
    </ligand>
</feature>
<dbReference type="RefSeq" id="WP_194117522.1">
    <property type="nucleotide sequence ID" value="NZ_JADFUA010000018.1"/>
</dbReference>
<evidence type="ECO:0000259" key="15">
    <source>
        <dbReference type="Pfam" id="PF01717"/>
    </source>
</evidence>
<evidence type="ECO:0000256" key="13">
    <source>
        <dbReference type="PIRSR" id="PIRSR000382-2"/>
    </source>
</evidence>
<feature type="binding site" evidence="13">
    <location>
        <position position="673"/>
    </location>
    <ligand>
        <name>Zn(2+)</name>
        <dbReference type="ChEBI" id="CHEBI:29105"/>
        <label>1</label>
        <note>catalytic</note>
    </ligand>
</feature>
<dbReference type="PIRSF" id="PIRSF000382">
    <property type="entry name" value="MeTrfase_B12_ind"/>
    <property type="match status" value="1"/>
</dbReference>
<evidence type="ECO:0000256" key="2">
    <source>
        <dbReference type="ARBA" id="ARBA00004681"/>
    </source>
</evidence>
<feature type="domain" description="Cobalamin-independent methionine synthase MetE N-terminal" evidence="16">
    <location>
        <begin position="13"/>
        <end position="319"/>
    </location>
</feature>
<feature type="binding site" evidence="11">
    <location>
        <position position="651"/>
    </location>
    <ligand>
        <name>Zn(2+)</name>
        <dbReference type="ChEBI" id="CHEBI:29105"/>
        <note>catalytic</note>
    </ligand>
</feature>
<comment type="caution">
    <text evidence="17">The sequence shown here is derived from an EMBL/GenBank/DDBJ whole genome shotgun (WGS) entry which is preliminary data.</text>
</comment>
<evidence type="ECO:0000256" key="9">
    <source>
        <dbReference type="ARBA" id="ARBA00022833"/>
    </source>
</evidence>
<evidence type="ECO:0000256" key="12">
    <source>
        <dbReference type="PIRSR" id="PIRSR000382-1"/>
    </source>
</evidence>
<evidence type="ECO:0000256" key="6">
    <source>
        <dbReference type="ARBA" id="ARBA00022679"/>
    </source>
</evidence>
<reference evidence="17 18" key="1">
    <citation type="submission" date="2020-10" db="EMBL/GenBank/DDBJ databases">
        <title>The genome sequence of Chitinilyticum litopenaei 4Y14.</title>
        <authorList>
            <person name="Liu Y."/>
        </authorList>
    </citation>
    <scope>NUCLEOTIDE SEQUENCE [LARGE SCALE GENOMIC DNA]</scope>
    <source>
        <strain evidence="17 18">4Y14</strain>
    </source>
</reference>
<evidence type="ECO:0000256" key="8">
    <source>
        <dbReference type="ARBA" id="ARBA00022737"/>
    </source>
</evidence>
<feature type="binding site" evidence="11">
    <location>
        <begin position="25"/>
        <end position="28"/>
    </location>
    <ligand>
        <name>5-methyltetrahydropteroyltri-L-glutamate</name>
        <dbReference type="ChEBI" id="CHEBI:58207"/>
    </ligand>
</feature>
<keyword evidence="6 11" id="KW-0808">Transferase</keyword>
<keyword evidence="10 11" id="KW-0486">Methionine biosynthesis</keyword>
<dbReference type="GO" id="GO:0009086">
    <property type="term" value="P:methionine biosynthetic process"/>
    <property type="evidence" value="ECO:0007669"/>
    <property type="project" value="UniProtKB-UniRule"/>
</dbReference>
<dbReference type="Pfam" id="PF08267">
    <property type="entry name" value="Meth_synt_1"/>
    <property type="match status" value="1"/>
</dbReference>
<feature type="binding site" evidence="11">
    <location>
        <position position="492"/>
    </location>
    <ligand>
        <name>L-homocysteine</name>
        <dbReference type="ChEBI" id="CHEBI:58199"/>
    </ligand>
</feature>
<keyword evidence="7 11" id="KW-0479">Metal-binding</keyword>
<accession>A0A8J7KH20</accession>
<dbReference type="CDD" id="cd03312">
    <property type="entry name" value="CIMS_N_terminal_like"/>
    <property type="match status" value="1"/>
</dbReference>
<feature type="active site" description="Proton donor" evidence="11 14">
    <location>
        <position position="702"/>
    </location>
</feature>
<feature type="binding site" evidence="11 12">
    <location>
        <begin position="439"/>
        <end position="441"/>
    </location>
    <ligand>
        <name>L-homocysteine</name>
        <dbReference type="ChEBI" id="CHEBI:58199"/>
    </ligand>
</feature>
<keyword evidence="5 11" id="KW-0028">Amino-acid biosynthesis</keyword>
<dbReference type="Gene3D" id="3.20.20.210">
    <property type="match status" value="2"/>
</dbReference>
<comment type="cofactor">
    <cofactor evidence="11">
        <name>Zn(2+)</name>
        <dbReference type="ChEBI" id="CHEBI:29105"/>
    </cofactor>
    <text evidence="11">Binds 1 zinc ion per subunit.</text>
</comment>
<evidence type="ECO:0000256" key="10">
    <source>
        <dbReference type="ARBA" id="ARBA00023167"/>
    </source>
</evidence>
<feature type="binding site" evidence="11 12">
    <location>
        <position position="492"/>
    </location>
    <ligand>
        <name>L-methionine</name>
        <dbReference type="ChEBI" id="CHEBI:57844"/>
    </ligand>
</feature>
<feature type="binding site" evidence="11">
    <location>
        <position position="734"/>
    </location>
    <ligand>
        <name>Zn(2+)</name>
        <dbReference type="ChEBI" id="CHEBI:29105"/>
        <note>catalytic</note>
    </ligand>
</feature>
<dbReference type="NCBIfam" id="NF003556">
    <property type="entry name" value="PRK05222.1"/>
    <property type="match status" value="1"/>
</dbReference>
<evidence type="ECO:0000256" key="3">
    <source>
        <dbReference type="ARBA" id="ARBA00009553"/>
    </source>
</evidence>
<comment type="catalytic activity">
    <reaction evidence="11">
        <text>5-methyltetrahydropteroyltri-L-glutamate + L-homocysteine = tetrahydropteroyltri-L-glutamate + L-methionine</text>
        <dbReference type="Rhea" id="RHEA:21196"/>
        <dbReference type="ChEBI" id="CHEBI:57844"/>
        <dbReference type="ChEBI" id="CHEBI:58140"/>
        <dbReference type="ChEBI" id="CHEBI:58199"/>
        <dbReference type="ChEBI" id="CHEBI:58207"/>
        <dbReference type="EC" id="2.1.1.14"/>
    </reaction>
</comment>
<evidence type="ECO:0000259" key="16">
    <source>
        <dbReference type="Pfam" id="PF08267"/>
    </source>
</evidence>
<comment type="pathway">
    <text evidence="2 11">Amino-acid biosynthesis; L-methionine biosynthesis via de novo pathway; L-methionine from L-homocysteine (MetE route): step 1/1.</text>
</comment>
<evidence type="ECO:0000313" key="17">
    <source>
        <dbReference type="EMBL" id="MBE9611004.1"/>
    </source>
</evidence>
<feature type="binding site" evidence="12">
    <location>
        <position position="126"/>
    </location>
    <ligand>
        <name>5-methyltetrahydropteroyltri-L-glutamate</name>
        <dbReference type="ChEBI" id="CHEBI:58207"/>
    </ligand>
</feature>
<proteinExistence type="inferred from homology"/>
<comment type="similarity">
    <text evidence="3 11">Belongs to the vitamin-B12 independent methionine synthase family.</text>
</comment>
<feature type="binding site" evidence="11">
    <location>
        <position position="613"/>
    </location>
    <ligand>
        <name>5-methyltetrahydropteroyltri-L-glutamate</name>
        <dbReference type="ChEBI" id="CHEBI:58207"/>
    </ligand>
</feature>
<evidence type="ECO:0000256" key="1">
    <source>
        <dbReference type="ARBA" id="ARBA00002777"/>
    </source>
</evidence>
<dbReference type="InterPro" id="IPR006276">
    <property type="entry name" value="Cobalamin-indep_Met_synthase"/>
</dbReference>
<feature type="domain" description="Cobalamin-independent methionine synthase MetE C-terminal/archaeal" evidence="15">
    <location>
        <begin position="434"/>
        <end position="756"/>
    </location>
</feature>
<feature type="binding site" evidence="11 12">
    <location>
        <position position="569"/>
    </location>
    <ligand>
        <name>5-methyltetrahydropteroyltri-L-glutamate</name>
        <dbReference type="ChEBI" id="CHEBI:58207"/>
    </ligand>
</feature>
<dbReference type="SUPFAM" id="SSF51726">
    <property type="entry name" value="UROD/MetE-like"/>
    <property type="match status" value="2"/>
</dbReference>
<dbReference type="AlphaFoldDB" id="A0A8J7KH20"/>
<feature type="binding site" evidence="11 12">
    <location>
        <position position="607"/>
    </location>
    <ligand>
        <name>L-methionine</name>
        <dbReference type="ChEBI" id="CHEBI:57844"/>
    </ligand>
</feature>
<sequence length="788" mass="86518">MSNIHQSAEKVAAHILGFPRIGARRELKFAQEQFWRGEIGEAELVTVGKTLRRTHWQWQREAGLDVVTVGDFAWYDQLLGAAVLLGSVPARFGFDAKTLTLAQYFELARGNAAQPAMEMTKWFDTNYHYLVPELDAKTTFDGGVDWLFHEVEEALTQGHQVKVVLPGPLTFLWLSKAKQAGYDKLALLPALLQAYTRVIDRLAALKVQWLQLDEPALALDLPQAWLDACQPAYDALAARGVSLLLATYFDDVSAHAGLIKRLPVQGVHLDLVRAPQQLQAFVDGWHSEKVLSLGVINGRNVWVSDLNAILATLRPLAERLGERLWLSASCSLLHVPVDLAQESKLDGELQAWLAFARQKLAELSVLKGALNGADVQAALAANAQAIASRKTSPRIHNPAVSDRVAALTLADSRRHSPFAERQAAQRARFNLPLLPTTTIGSFPQTAEIRAARAAFKRGELSAAAYEAAMKAEIALVVHKQDELGLDVPVHGEAERNDMVEYFGEQLSGYAFSEYGWVQSYGSRCVKPPLLFGDVARPQAMTVAWSRYAQSLTTKPMKGMLTGPVTILQWSFVRDDQPRETTCLQIALAIRDEVCDLENAGIGIIQIDEPAFREGLPLKRAEWAAYLEWAGRAFRVSASGVADATQIHTHMCYSEFNDILPAIAAMDADVITIETSRSDMELLEAFGEFHYPNEIGPGVYDIHSPRVPPVAEMLRLIAKALEVIPADRLWINPDCGLKTRGWPETESALANMLDATRQARAALIEGRKLVVDAAAATPVAAGACACSGH</sequence>
<keyword evidence="4 11" id="KW-0489">Methyltransferase</keyword>
<dbReference type="CDD" id="cd03311">
    <property type="entry name" value="CIMS_C_terminal_like"/>
    <property type="match status" value="1"/>
</dbReference>
<feature type="binding site" evidence="11 12">
    <location>
        <begin position="439"/>
        <end position="441"/>
    </location>
    <ligand>
        <name>L-methionine</name>
        <dbReference type="ChEBI" id="CHEBI:57844"/>
    </ligand>
</feature>
<feature type="binding site" evidence="11">
    <location>
        <position position="649"/>
    </location>
    <ligand>
        <name>Zn(2+)</name>
        <dbReference type="ChEBI" id="CHEBI:29105"/>
        <note>catalytic</note>
    </ligand>
</feature>
<feature type="binding site" evidence="11">
    <location>
        <position position="673"/>
    </location>
    <ligand>
        <name>Zn(2+)</name>
        <dbReference type="ChEBI" id="CHEBI:29105"/>
        <note>catalytic</note>
    </ligand>
</feature>
<dbReference type="InterPro" id="IPR002629">
    <property type="entry name" value="Met_Synth_C/arc"/>
</dbReference>
<evidence type="ECO:0000256" key="14">
    <source>
        <dbReference type="PIRSR" id="PIRSR000382-3"/>
    </source>
</evidence>
<feature type="binding site" evidence="11">
    <location>
        <position position="121"/>
    </location>
    <ligand>
        <name>5-methyltetrahydropteroyltri-L-glutamate</name>
        <dbReference type="ChEBI" id="CHEBI:58207"/>
    </ligand>
</feature>
<dbReference type="InterPro" id="IPR038071">
    <property type="entry name" value="UROD/MetE-like_sf"/>
</dbReference>
<dbReference type="InterPro" id="IPR013215">
    <property type="entry name" value="Cbl-indep_Met_Synth_N"/>
</dbReference>
<evidence type="ECO:0000256" key="11">
    <source>
        <dbReference type="HAMAP-Rule" id="MF_00172"/>
    </source>
</evidence>
<evidence type="ECO:0000313" key="18">
    <source>
        <dbReference type="Proteomes" id="UP000604481"/>
    </source>
</evidence>
<organism evidence="17 18">
    <name type="scientific">Chitinilyticum piscinae</name>
    <dbReference type="NCBI Taxonomy" id="2866724"/>
    <lineage>
        <taxon>Bacteria</taxon>
        <taxon>Pseudomonadati</taxon>
        <taxon>Pseudomonadota</taxon>
        <taxon>Betaproteobacteria</taxon>
        <taxon>Neisseriales</taxon>
        <taxon>Chitinibacteraceae</taxon>
        <taxon>Chitinilyticum</taxon>
    </lineage>
</organism>
<dbReference type="Proteomes" id="UP000604481">
    <property type="component" value="Unassembled WGS sequence"/>
</dbReference>
<dbReference type="FunFam" id="3.20.20.210:FF:000002">
    <property type="entry name" value="5-methyltetrahydropteroyltriglutamate--homocysteine methyltransferase"/>
    <property type="match status" value="1"/>
</dbReference>
<dbReference type="GO" id="GO:0008270">
    <property type="term" value="F:zinc ion binding"/>
    <property type="evidence" value="ECO:0007669"/>
    <property type="project" value="InterPro"/>
</dbReference>
<feature type="binding site" evidence="13">
    <location>
        <position position="651"/>
    </location>
    <ligand>
        <name>Zn(2+)</name>
        <dbReference type="ChEBI" id="CHEBI:29105"/>
        <label>1</label>
        <note>catalytic</note>
    </ligand>
</feature>
<gene>
    <name evidence="11 17" type="primary">metE</name>
    <name evidence="17" type="ORF">INR99_16920</name>
</gene>
<dbReference type="GO" id="GO:0003871">
    <property type="term" value="F:5-methyltetrahydropteroyltriglutamate-homocysteine S-methyltransferase activity"/>
    <property type="evidence" value="ECO:0007669"/>
    <property type="project" value="UniProtKB-UniRule"/>
</dbReference>
<evidence type="ECO:0000256" key="5">
    <source>
        <dbReference type="ARBA" id="ARBA00022605"/>
    </source>
</evidence>
<dbReference type="HAMAP" id="MF_00172">
    <property type="entry name" value="Meth_synth"/>
    <property type="match status" value="1"/>
</dbReference>
<keyword evidence="8 11" id="KW-0677">Repeat</keyword>
<keyword evidence="9 11" id="KW-0862">Zinc</keyword>
<dbReference type="Pfam" id="PF01717">
    <property type="entry name" value="Meth_synt_2"/>
    <property type="match status" value="1"/>
</dbReference>
<dbReference type="GO" id="GO:0032259">
    <property type="term" value="P:methylation"/>
    <property type="evidence" value="ECO:0007669"/>
    <property type="project" value="UniProtKB-KW"/>
</dbReference>
<dbReference type="UniPathway" id="UPA00051">
    <property type="reaction ID" value="UER00082"/>
</dbReference>
<evidence type="ECO:0000256" key="7">
    <source>
        <dbReference type="ARBA" id="ARBA00022723"/>
    </source>
</evidence>
<dbReference type="NCBIfam" id="TIGR01371">
    <property type="entry name" value="met_syn_B12ind"/>
    <property type="match status" value="1"/>
</dbReference>